<dbReference type="Proteomes" id="UP000257109">
    <property type="component" value="Unassembled WGS sequence"/>
</dbReference>
<dbReference type="OrthoDB" id="2010791at2759"/>
<sequence length="152" mass="16993">MKVLLVGIRLEKELGAKMLTVKSDSQLVIGQAQVETLEGFTLLHVPREQNERANLLAKLASMQKGGLDRIVIQEVLGRLTIEKTKDKMPENPQEARRIKREATKYVLIGKPKQSKLLKKFTTEHVEAILVGRPWPAKLHGQDSAGRLLKGIA</sequence>
<dbReference type="InterPro" id="IPR012337">
    <property type="entry name" value="RNaseH-like_sf"/>
</dbReference>
<dbReference type="PANTHER" id="PTHR46387:SF45">
    <property type="entry name" value="ENDOGENOUS RETROVIRUS GROUP K MEMBER 8 POL PROTEIN-LIKE"/>
    <property type="match status" value="1"/>
</dbReference>
<organism evidence="1 2">
    <name type="scientific">Mucuna pruriens</name>
    <name type="common">Velvet bean</name>
    <name type="synonym">Dolichos pruriens</name>
    <dbReference type="NCBI Taxonomy" id="157652"/>
    <lineage>
        <taxon>Eukaryota</taxon>
        <taxon>Viridiplantae</taxon>
        <taxon>Streptophyta</taxon>
        <taxon>Embryophyta</taxon>
        <taxon>Tracheophyta</taxon>
        <taxon>Spermatophyta</taxon>
        <taxon>Magnoliopsida</taxon>
        <taxon>eudicotyledons</taxon>
        <taxon>Gunneridae</taxon>
        <taxon>Pentapetalae</taxon>
        <taxon>rosids</taxon>
        <taxon>fabids</taxon>
        <taxon>Fabales</taxon>
        <taxon>Fabaceae</taxon>
        <taxon>Papilionoideae</taxon>
        <taxon>50 kb inversion clade</taxon>
        <taxon>NPAAA clade</taxon>
        <taxon>indigoferoid/millettioid clade</taxon>
        <taxon>Phaseoleae</taxon>
        <taxon>Mucuna</taxon>
    </lineage>
</organism>
<evidence type="ECO:0000313" key="1">
    <source>
        <dbReference type="EMBL" id="RDX91164.1"/>
    </source>
</evidence>
<proteinExistence type="predicted"/>
<dbReference type="Gene3D" id="3.30.420.10">
    <property type="entry name" value="Ribonuclease H-like superfamily/Ribonuclease H"/>
    <property type="match status" value="1"/>
</dbReference>
<reference evidence="1" key="1">
    <citation type="submission" date="2018-05" db="EMBL/GenBank/DDBJ databases">
        <title>Draft genome of Mucuna pruriens seed.</title>
        <authorList>
            <person name="Nnadi N.E."/>
            <person name="Vos R."/>
            <person name="Hasami M.H."/>
            <person name="Devisetty U.K."/>
            <person name="Aguiy J.C."/>
        </authorList>
    </citation>
    <scope>NUCLEOTIDE SEQUENCE [LARGE SCALE GENOMIC DNA]</scope>
    <source>
        <strain evidence="1">JCA_2017</strain>
    </source>
</reference>
<dbReference type="SUPFAM" id="SSF53098">
    <property type="entry name" value="Ribonuclease H-like"/>
    <property type="match status" value="1"/>
</dbReference>
<dbReference type="AlphaFoldDB" id="A0A371GKU1"/>
<name>A0A371GKU1_MUCPR</name>
<dbReference type="PANTHER" id="PTHR46387">
    <property type="entry name" value="POLYNUCLEOTIDYL TRANSFERASE, RIBONUCLEASE H-LIKE SUPERFAMILY PROTEIN"/>
    <property type="match status" value="1"/>
</dbReference>
<keyword evidence="2" id="KW-1185">Reference proteome</keyword>
<evidence type="ECO:0000313" key="2">
    <source>
        <dbReference type="Proteomes" id="UP000257109"/>
    </source>
</evidence>
<protein>
    <recommendedName>
        <fullName evidence="3">RNase H type-1 domain-containing protein</fullName>
    </recommendedName>
</protein>
<comment type="caution">
    <text evidence="1">The sequence shown here is derived from an EMBL/GenBank/DDBJ whole genome shotgun (WGS) entry which is preliminary data.</text>
</comment>
<dbReference type="EMBL" id="QJKJ01005189">
    <property type="protein sequence ID" value="RDX91164.1"/>
    <property type="molecule type" value="Genomic_DNA"/>
</dbReference>
<feature type="non-terminal residue" evidence="1">
    <location>
        <position position="1"/>
    </location>
</feature>
<dbReference type="InterPro" id="IPR036397">
    <property type="entry name" value="RNaseH_sf"/>
</dbReference>
<evidence type="ECO:0008006" key="3">
    <source>
        <dbReference type="Google" id="ProtNLM"/>
    </source>
</evidence>
<accession>A0A371GKU1</accession>
<dbReference type="GO" id="GO:0003676">
    <property type="term" value="F:nucleic acid binding"/>
    <property type="evidence" value="ECO:0007669"/>
    <property type="project" value="InterPro"/>
</dbReference>
<gene>
    <name evidence="1" type="ORF">CR513_26880</name>
</gene>